<accession>A0A556N353</accession>
<dbReference type="RefSeq" id="WP_144332040.1">
    <property type="nucleotide sequence ID" value="NZ_VLPL01000002.1"/>
</dbReference>
<keyword evidence="2" id="KW-1185">Reference proteome</keyword>
<protein>
    <submittedName>
        <fullName evidence="1">Uncharacterized protein</fullName>
    </submittedName>
</protein>
<organism evidence="1 2">
    <name type="scientific">Fluviicola chungangensis</name>
    <dbReference type="NCBI Taxonomy" id="2597671"/>
    <lineage>
        <taxon>Bacteria</taxon>
        <taxon>Pseudomonadati</taxon>
        <taxon>Bacteroidota</taxon>
        <taxon>Flavobacteriia</taxon>
        <taxon>Flavobacteriales</taxon>
        <taxon>Crocinitomicaceae</taxon>
        <taxon>Fluviicola</taxon>
    </lineage>
</organism>
<dbReference type="EMBL" id="VLPL01000002">
    <property type="protein sequence ID" value="TSJ46503.1"/>
    <property type="molecule type" value="Genomic_DNA"/>
</dbReference>
<evidence type="ECO:0000313" key="2">
    <source>
        <dbReference type="Proteomes" id="UP000316008"/>
    </source>
</evidence>
<comment type="caution">
    <text evidence="1">The sequence shown here is derived from an EMBL/GenBank/DDBJ whole genome shotgun (WGS) entry which is preliminary data.</text>
</comment>
<dbReference type="Proteomes" id="UP000316008">
    <property type="component" value="Unassembled WGS sequence"/>
</dbReference>
<proteinExistence type="predicted"/>
<gene>
    <name evidence="1" type="ORF">FO442_04910</name>
</gene>
<dbReference type="PROSITE" id="PS51257">
    <property type="entry name" value="PROKAR_LIPOPROTEIN"/>
    <property type="match status" value="1"/>
</dbReference>
<name>A0A556N353_9FLAO</name>
<reference evidence="1 2" key="1">
    <citation type="submission" date="2019-07" db="EMBL/GenBank/DDBJ databases">
        <authorList>
            <person name="Huq M.A."/>
        </authorList>
    </citation>
    <scope>NUCLEOTIDE SEQUENCE [LARGE SCALE GENOMIC DNA]</scope>
    <source>
        <strain evidence="1 2">MAH-3</strain>
    </source>
</reference>
<dbReference type="AlphaFoldDB" id="A0A556N353"/>
<sequence length="219" mass="24866">MRFFLIGFLILTLSSCVDIWDDITLHTNGTGTYKYTVNMSASKVKINSILALDSVDGKRIPKISEIKEKIEYYRNKLEEKEGISNVKVESDYTDFIFKITLDFESVAALQNGIREIIREEIKEKDDPALDENWLSWDGKTLTRVVPNFQTMIQKMKAEDQEKLKKGKYTCVSRFDKPIVKCDNAQAKISPTKVAGLIESNTYSVGTNPSILKSSFVVSN</sequence>
<dbReference type="OrthoDB" id="978751at2"/>
<evidence type="ECO:0000313" key="1">
    <source>
        <dbReference type="EMBL" id="TSJ46503.1"/>
    </source>
</evidence>